<reference evidence="2" key="1">
    <citation type="submission" date="2014-11" db="EMBL/GenBank/DDBJ databases">
        <authorList>
            <person name="Otto D Thomas"/>
            <person name="Naeem Raeece"/>
        </authorList>
    </citation>
    <scope>NUCLEOTIDE SEQUENCE</scope>
</reference>
<feature type="region of interest" description="Disordered" evidence="1">
    <location>
        <begin position="346"/>
        <end position="376"/>
    </location>
</feature>
<protein>
    <recommendedName>
        <fullName evidence="3">EF-hand domain-containing protein</fullName>
    </recommendedName>
</protein>
<feature type="region of interest" description="Disordered" evidence="1">
    <location>
        <begin position="583"/>
        <end position="643"/>
    </location>
</feature>
<gene>
    <name evidence="2" type="ORF">Cvel_24291</name>
</gene>
<accession>A0A0G4H1E3</accession>
<dbReference type="VEuPathDB" id="CryptoDB:Cvel_24291"/>
<proteinExistence type="predicted"/>
<sequence>EALFEYEHDPDRNTYSRVQEPNLKNAKKQAQVKIWRVRLVIEHPVQTKTLYEKEILRLQQSMAAFKIPVMLESVHMDIYFTEQAAKEEKEKKGRYKMERAPAGVKVLTKQQFALEVRELLASYSIRVTKERNLIVASYSMANHVTTFYLRQYGLASLATGAKKTLHISMQDLCEHWDCAMLLVRMVIARGVDLSDVPLPDWISEKIAALEKREIYLGLSKLRFSVFESQLSAELLHEFICALADCSFLDSEMQILPSGEVMRSLGNSDIRLRVGAIMGWFIQAWVKKHNPLWLSTGAWIAETWNTMSRNSEMCSIQTVHQTCLKKWKIPFTEAELLQILNAQPRATTVQTKRDGTHAGSVDLEALSGPGGGEAQQTQPPQAMFERMSSRLEDLDGTLMLGGSPRKLDDLFVTSQQWKSLFGSAAGLGQASNPCIVPEWQALWAAAIAVLQVRYKKMTRICEMFDDFDVQEATVLDYDTFAEFMRTLDPSVDDSVVVETFMAAAQQDDLDPDATAGVTKGGLLRAMETSEFFYSPVVLRKIETGENLMMTYDHFGASRHPSTVRGASLMVPLAARKLLGASAAASASPSGIPEEDESISQVLSMGRIPRGTSPIEEGEEREELQSPRNSTGAITKRVTIDRDPD</sequence>
<evidence type="ECO:0008006" key="3">
    <source>
        <dbReference type="Google" id="ProtNLM"/>
    </source>
</evidence>
<dbReference type="AlphaFoldDB" id="A0A0G4H1E3"/>
<organism evidence="2">
    <name type="scientific">Chromera velia CCMP2878</name>
    <dbReference type="NCBI Taxonomy" id="1169474"/>
    <lineage>
        <taxon>Eukaryota</taxon>
        <taxon>Sar</taxon>
        <taxon>Alveolata</taxon>
        <taxon>Colpodellida</taxon>
        <taxon>Chromeraceae</taxon>
        <taxon>Chromera</taxon>
    </lineage>
</organism>
<evidence type="ECO:0000313" key="2">
    <source>
        <dbReference type="EMBL" id="CEM37415.1"/>
    </source>
</evidence>
<feature type="non-terminal residue" evidence="2">
    <location>
        <position position="1"/>
    </location>
</feature>
<dbReference type="EMBL" id="CDMZ01001774">
    <property type="protein sequence ID" value="CEM37415.1"/>
    <property type="molecule type" value="Genomic_DNA"/>
</dbReference>
<name>A0A0G4H1E3_9ALVE</name>
<evidence type="ECO:0000256" key="1">
    <source>
        <dbReference type="SAM" id="MobiDB-lite"/>
    </source>
</evidence>